<organism evidence="1 2">
    <name type="scientific">Mariprofundus ferrooxydans PV-1</name>
    <dbReference type="NCBI Taxonomy" id="314345"/>
    <lineage>
        <taxon>Bacteria</taxon>
        <taxon>Pseudomonadati</taxon>
        <taxon>Pseudomonadota</taxon>
        <taxon>Candidatius Mariprofundia</taxon>
        <taxon>Mariprofundales</taxon>
        <taxon>Mariprofundaceae</taxon>
        <taxon>Mariprofundus</taxon>
    </lineage>
</organism>
<evidence type="ECO:0000313" key="2">
    <source>
        <dbReference type="Proteomes" id="UP000005297"/>
    </source>
</evidence>
<dbReference type="EMBL" id="AATS01000006">
    <property type="protein sequence ID" value="EAU54669.1"/>
    <property type="molecule type" value="Genomic_DNA"/>
</dbReference>
<reference evidence="1 2" key="1">
    <citation type="submission" date="2006-09" db="EMBL/GenBank/DDBJ databases">
        <authorList>
            <person name="Emerson D."/>
            <person name="Ferriera S."/>
            <person name="Johnson J."/>
            <person name="Kravitz S."/>
            <person name="Halpern A."/>
            <person name="Remington K."/>
            <person name="Beeson K."/>
            <person name="Tran B."/>
            <person name="Rogers Y.-H."/>
            <person name="Friedman R."/>
            <person name="Venter J.C."/>
        </authorList>
    </citation>
    <scope>NUCLEOTIDE SEQUENCE [LARGE SCALE GENOMIC DNA]</scope>
    <source>
        <strain evidence="1 2">PV-1</strain>
    </source>
</reference>
<accession>Q0EZN5</accession>
<proteinExistence type="predicted"/>
<dbReference type="HOGENOM" id="CLU_3428254_0_0_0"/>
<dbReference type="Proteomes" id="UP000005297">
    <property type="component" value="Unassembled WGS sequence"/>
</dbReference>
<evidence type="ECO:0000313" key="1">
    <source>
        <dbReference type="EMBL" id="EAU54669.1"/>
    </source>
</evidence>
<sequence length="20" mass="2407">MQSRFEAMIVAKRVHYLKAK</sequence>
<gene>
    <name evidence="1" type="ORF">SPV1_13834</name>
</gene>
<dbReference type="InParanoid" id="Q0EZN5"/>
<dbReference type="AlphaFoldDB" id="Q0EZN5"/>
<keyword evidence="2" id="KW-1185">Reference proteome</keyword>
<comment type="caution">
    <text evidence="1">The sequence shown here is derived from an EMBL/GenBank/DDBJ whole genome shotgun (WGS) entry which is preliminary data.</text>
</comment>
<name>Q0EZN5_9PROT</name>
<protein>
    <submittedName>
        <fullName evidence="1">Uncharacterized protein</fullName>
    </submittedName>
</protein>